<proteinExistence type="predicted"/>
<name>A0A9P6WWC8_RHIOR</name>
<dbReference type="Proteomes" id="UP000716291">
    <property type="component" value="Unassembled WGS sequence"/>
</dbReference>
<organism evidence="1 2">
    <name type="scientific">Rhizopus oryzae</name>
    <name type="common">Mucormycosis agent</name>
    <name type="synonym">Rhizopus arrhizus var. delemar</name>
    <dbReference type="NCBI Taxonomy" id="64495"/>
    <lineage>
        <taxon>Eukaryota</taxon>
        <taxon>Fungi</taxon>
        <taxon>Fungi incertae sedis</taxon>
        <taxon>Mucoromycota</taxon>
        <taxon>Mucoromycotina</taxon>
        <taxon>Mucoromycetes</taxon>
        <taxon>Mucorales</taxon>
        <taxon>Mucorineae</taxon>
        <taxon>Rhizopodaceae</taxon>
        <taxon>Rhizopus</taxon>
    </lineage>
</organism>
<evidence type="ECO:0000313" key="1">
    <source>
        <dbReference type="EMBL" id="KAG1298799.1"/>
    </source>
</evidence>
<gene>
    <name evidence="1" type="ORF">G6F64_012925</name>
</gene>
<accession>A0A9P6WWC8</accession>
<reference evidence="1" key="1">
    <citation type="journal article" date="2020" name="Microb. Genom.">
        <title>Genetic diversity of clinical and environmental Mucorales isolates obtained from an investigation of mucormycosis cases among solid organ transplant recipients.</title>
        <authorList>
            <person name="Nguyen M.H."/>
            <person name="Kaul D."/>
            <person name="Muto C."/>
            <person name="Cheng S.J."/>
            <person name="Richter R.A."/>
            <person name="Bruno V.M."/>
            <person name="Liu G."/>
            <person name="Beyhan S."/>
            <person name="Sundermann A.J."/>
            <person name="Mounaud S."/>
            <person name="Pasculle A.W."/>
            <person name="Nierman W.C."/>
            <person name="Driscoll E."/>
            <person name="Cumbie R."/>
            <person name="Clancy C.J."/>
            <person name="Dupont C.L."/>
        </authorList>
    </citation>
    <scope>NUCLEOTIDE SEQUENCE</scope>
    <source>
        <strain evidence="1">GL11</strain>
    </source>
</reference>
<dbReference type="AlphaFoldDB" id="A0A9P6WWC8"/>
<dbReference type="EMBL" id="JAANQT010004491">
    <property type="protein sequence ID" value="KAG1298799.1"/>
    <property type="molecule type" value="Genomic_DNA"/>
</dbReference>
<keyword evidence="2" id="KW-1185">Reference proteome</keyword>
<sequence>MPLDIIEELENTPPQQLQDNLKQFKREAHKYVPNDWTTPETINRNFLPNLKKYTVETTQIINSIYKVTENTRFQASTAVEIYEQLGYLIEHHQEVDAEEAHSLLQQTCEQAKRLAIFGRIDVTLLQSDFKIPNFLIRKSTAHNYYL</sequence>
<protein>
    <submittedName>
        <fullName evidence="1">Uncharacterized protein</fullName>
    </submittedName>
</protein>
<comment type="caution">
    <text evidence="1">The sequence shown here is derived from an EMBL/GenBank/DDBJ whole genome shotgun (WGS) entry which is preliminary data.</text>
</comment>
<evidence type="ECO:0000313" key="2">
    <source>
        <dbReference type="Proteomes" id="UP000716291"/>
    </source>
</evidence>